<evidence type="ECO:0000259" key="2">
    <source>
        <dbReference type="Pfam" id="PF04773"/>
    </source>
</evidence>
<dbReference type="InterPro" id="IPR032508">
    <property type="entry name" value="FecR_C"/>
</dbReference>
<dbReference type="InterPro" id="IPR006860">
    <property type="entry name" value="FecR"/>
</dbReference>
<gene>
    <name evidence="4" type="ORF">SAMN05444682_102470</name>
</gene>
<evidence type="ECO:0000313" key="4">
    <source>
        <dbReference type="EMBL" id="SFI14000.1"/>
    </source>
</evidence>
<dbReference type="Proteomes" id="UP000198670">
    <property type="component" value="Unassembled WGS sequence"/>
</dbReference>
<dbReference type="Pfam" id="PF04773">
    <property type="entry name" value="FecR"/>
    <property type="match status" value="1"/>
</dbReference>
<dbReference type="PIRSF" id="PIRSF018266">
    <property type="entry name" value="FecR"/>
    <property type="match status" value="1"/>
</dbReference>
<evidence type="ECO:0000313" key="5">
    <source>
        <dbReference type="Proteomes" id="UP000198670"/>
    </source>
</evidence>
<evidence type="ECO:0000259" key="3">
    <source>
        <dbReference type="Pfam" id="PF16344"/>
    </source>
</evidence>
<keyword evidence="1" id="KW-1133">Transmembrane helix</keyword>
<feature type="domain" description="FecR protein" evidence="2">
    <location>
        <begin position="177"/>
        <end position="271"/>
    </location>
</feature>
<dbReference type="EMBL" id="FOQO01000002">
    <property type="protein sequence ID" value="SFI14000.1"/>
    <property type="molecule type" value="Genomic_DNA"/>
</dbReference>
<dbReference type="Gene3D" id="2.60.120.1440">
    <property type="match status" value="1"/>
</dbReference>
<dbReference type="Gene3D" id="3.55.50.30">
    <property type="match status" value="1"/>
</dbReference>
<dbReference type="GO" id="GO:0016989">
    <property type="term" value="F:sigma factor antagonist activity"/>
    <property type="evidence" value="ECO:0007669"/>
    <property type="project" value="TreeGrafter"/>
</dbReference>
<dbReference type="Pfam" id="PF16344">
    <property type="entry name" value="FecR_C"/>
    <property type="match status" value="1"/>
</dbReference>
<dbReference type="AlphaFoldDB" id="A0A1I3FS10"/>
<keyword evidence="1" id="KW-0812">Transmembrane</keyword>
<dbReference type="PANTHER" id="PTHR30273">
    <property type="entry name" value="PERIPLASMIC SIGNAL SENSOR AND SIGMA FACTOR ACTIVATOR FECR-RELATED"/>
    <property type="match status" value="1"/>
</dbReference>
<protein>
    <submittedName>
        <fullName evidence="4">FecR family protein</fullName>
    </submittedName>
</protein>
<sequence>MEGREHIKYIFARYLSGNYTQEDLVALLSYFDIDDEGDALKALIENELDTELDIDEHQVQIDEVDRWVRKSLKRKTRRRPKHLRGNRMLLGIAASGLLIAGIGSWIFFGDSVSEGPVTAPRAQEIEPGKNRAELVLDNGPAIALSEDQTGIAMEGGGIVYVDGTAIVQAKEVQYVSLSTPRAGQYQVTLPDGSKVWLNAESVLRYPTAFTGDRREVEVTGEAFFEIVPDASHPFVVTSQEQELIVLGTSFNVKAYQNEQAITTTLVTGSVRLEKSNGGSATTLMPGQQAVLRDNEIEVRQVDVMEAISWKDGIYVLSNSDLVELLQQLERWYDVEVTMWPRRETRLSVIIPRDAKLREVLQAIELKTGLKFNVEGRRVITIE</sequence>
<dbReference type="FunFam" id="2.60.120.1440:FF:000001">
    <property type="entry name" value="Putative anti-sigma factor"/>
    <property type="match status" value="1"/>
</dbReference>
<proteinExistence type="predicted"/>
<evidence type="ECO:0000256" key="1">
    <source>
        <dbReference type="SAM" id="Phobius"/>
    </source>
</evidence>
<organism evidence="4 5">
    <name type="scientific">Parapedobacter indicus</name>
    <dbReference type="NCBI Taxonomy" id="1477437"/>
    <lineage>
        <taxon>Bacteria</taxon>
        <taxon>Pseudomonadati</taxon>
        <taxon>Bacteroidota</taxon>
        <taxon>Sphingobacteriia</taxon>
        <taxon>Sphingobacteriales</taxon>
        <taxon>Sphingobacteriaceae</taxon>
        <taxon>Parapedobacter</taxon>
    </lineage>
</organism>
<name>A0A1I3FS10_9SPHI</name>
<dbReference type="RefSeq" id="WP_090625496.1">
    <property type="nucleotide sequence ID" value="NZ_FOQO01000002.1"/>
</dbReference>
<accession>A0A1I3FS10</accession>
<dbReference type="STRING" id="1477437.SAMN05444682_102470"/>
<reference evidence="4 5" key="1">
    <citation type="submission" date="2016-10" db="EMBL/GenBank/DDBJ databases">
        <authorList>
            <person name="de Groot N.N."/>
        </authorList>
    </citation>
    <scope>NUCLEOTIDE SEQUENCE [LARGE SCALE GENOMIC DNA]</scope>
    <source>
        <strain evidence="4 5">RK1</strain>
    </source>
</reference>
<feature type="transmembrane region" description="Helical" evidence="1">
    <location>
        <begin position="88"/>
        <end position="108"/>
    </location>
</feature>
<keyword evidence="1" id="KW-0472">Membrane</keyword>
<dbReference type="InterPro" id="IPR012373">
    <property type="entry name" value="Ferrdict_sens_TM"/>
</dbReference>
<dbReference type="PANTHER" id="PTHR30273:SF2">
    <property type="entry name" value="PROTEIN FECR"/>
    <property type="match status" value="1"/>
</dbReference>
<feature type="domain" description="Protein FecR C-terminal" evidence="3">
    <location>
        <begin position="314"/>
        <end position="379"/>
    </location>
</feature>
<keyword evidence="5" id="KW-1185">Reference proteome</keyword>
<dbReference type="OrthoDB" id="649666at2"/>